<comment type="catalytic activity">
    <reaction evidence="16 19">
        <text>DNA(n) + a 2'-deoxyribonucleoside 5'-triphosphate = DNA(n+1) + diphosphate</text>
        <dbReference type="Rhea" id="RHEA:22508"/>
        <dbReference type="Rhea" id="RHEA-COMP:17339"/>
        <dbReference type="Rhea" id="RHEA-COMP:17340"/>
        <dbReference type="ChEBI" id="CHEBI:33019"/>
        <dbReference type="ChEBI" id="CHEBI:61560"/>
        <dbReference type="ChEBI" id="CHEBI:173112"/>
        <dbReference type="EC" id="2.7.7.7"/>
    </reaction>
</comment>
<dbReference type="InterPro" id="IPR029703">
    <property type="entry name" value="POL2"/>
</dbReference>
<evidence type="ECO:0000256" key="5">
    <source>
        <dbReference type="ARBA" id="ARBA00022679"/>
    </source>
</evidence>
<dbReference type="Gene3D" id="3.90.1600.10">
    <property type="entry name" value="Palm domain of DNA polymerase"/>
    <property type="match status" value="1"/>
</dbReference>
<dbReference type="CDD" id="cd05779">
    <property type="entry name" value="DNA_polB_epsilon_exo"/>
    <property type="match status" value="1"/>
</dbReference>
<dbReference type="GO" id="GO:0006272">
    <property type="term" value="P:leading strand elongation"/>
    <property type="evidence" value="ECO:0007669"/>
    <property type="project" value="TreeGrafter"/>
</dbReference>
<dbReference type="GO" id="GO:0000278">
    <property type="term" value="P:mitotic cell cycle"/>
    <property type="evidence" value="ECO:0007669"/>
    <property type="project" value="TreeGrafter"/>
</dbReference>
<dbReference type="Pfam" id="PF03104">
    <property type="entry name" value="DNA_pol_B_exo1"/>
    <property type="match status" value="1"/>
</dbReference>
<evidence type="ECO:0000256" key="2">
    <source>
        <dbReference type="ARBA" id="ARBA00004123"/>
    </source>
</evidence>
<dbReference type="SUPFAM" id="SSF56672">
    <property type="entry name" value="DNA/RNA polymerases"/>
    <property type="match status" value="1"/>
</dbReference>
<dbReference type="PANTHER" id="PTHR10670">
    <property type="entry name" value="DNA POLYMERASE EPSILON CATALYTIC SUBUNIT A"/>
    <property type="match status" value="1"/>
</dbReference>
<comment type="function">
    <text evidence="17 19">DNA polymerase II participates in chromosomal DNA replication.</text>
</comment>
<dbReference type="InterPro" id="IPR036397">
    <property type="entry name" value="RNaseH_sf"/>
</dbReference>
<reference evidence="22 23" key="1">
    <citation type="submission" date="2022-09" db="EMBL/GenBank/DDBJ databases">
        <authorList>
            <person name="Palmer J.M."/>
        </authorList>
    </citation>
    <scope>NUCLEOTIDE SEQUENCE [LARGE SCALE GENOMIC DNA]</scope>
    <source>
        <strain evidence="22 23">DSM 7382</strain>
    </source>
</reference>
<comment type="subcellular location">
    <subcellularLocation>
        <location evidence="2 19">Nucleus</location>
    </subcellularLocation>
</comment>
<organism evidence="22 23">
    <name type="scientific">Cerrena zonata</name>
    <dbReference type="NCBI Taxonomy" id="2478898"/>
    <lineage>
        <taxon>Eukaryota</taxon>
        <taxon>Fungi</taxon>
        <taxon>Dikarya</taxon>
        <taxon>Basidiomycota</taxon>
        <taxon>Agaricomycotina</taxon>
        <taxon>Agaricomycetes</taxon>
        <taxon>Polyporales</taxon>
        <taxon>Cerrenaceae</taxon>
        <taxon>Cerrena</taxon>
    </lineage>
</organism>
<dbReference type="InterPro" id="IPR042087">
    <property type="entry name" value="DNA_pol_B_thumb"/>
</dbReference>
<dbReference type="GO" id="GO:0000166">
    <property type="term" value="F:nucleotide binding"/>
    <property type="evidence" value="ECO:0007669"/>
    <property type="project" value="InterPro"/>
</dbReference>
<evidence type="ECO:0000256" key="20">
    <source>
        <dbReference type="SAM" id="MobiDB-lite"/>
    </source>
</evidence>
<evidence type="ECO:0000256" key="17">
    <source>
        <dbReference type="ARBA" id="ARBA00057054"/>
    </source>
</evidence>
<keyword evidence="9 19" id="KW-0863">Zinc-finger</keyword>
<evidence type="ECO:0000256" key="10">
    <source>
        <dbReference type="ARBA" id="ARBA00022833"/>
    </source>
</evidence>
<dbReference type="InterPro" id="IPR023211">
    <property type="entry name" value="DNA_pol_palm_dom_sf"/>
</dbReference>
<name>A0AAW0GS56_9APHY</name>
<protein>
    <recommendedName>
        <fullName evidence="19">DNA polymerase epsilon catalytic subunit</fullName>
        <ecNumber evidence="19">2.7.7.7</ecNumber>
    </recommendedName>
</protein>
<dbReference type="GO" id="GO:0008310">
    <property type="term" value="F:single-stranded DNA 3'-5' DNA exonuclease activity"/>
    <property type="evidence" value="ECO:0007669"/>
    <property type="project" value="TreeGrafter"/>
</dbReference>
<dbReference type="Pfam" id="PF23250">
    <property type="entry name" value="zf_DPOE_2"/>
    <property type="match status" value="1"/>
</dbReference>
<keyword evidence="10 19" id="KW-0862">Zinc</keyword>
<feature type="region of interest" description="Disordered" evidence="20">
    <location>
        <begin position="1226"/>
        <end position="1280"/>
    </location>
</feature>
<keyword evidence="12 19" id="KW-0408">Iron</keyword>
<evidence type="ECO:0000256" key="11">
    <source>
        <dbReference type="ARBA" id="ARBA00022932"/>
    </source>
</evidence>
<evidence type="ECO:0000313" key="23">
    <source>
        <dbReference type="Proteomes" id="UP001385951"/>
    </source>
</evidence>
<feature type="region of interest" description="Disordered" evidence="20">
    <location>
        <begin position="1"/>
        <end position="50"/>
    </location>
</feature>
<evidence type="ECO:0000256" key="19">
    <source>
        <dbReference type="RuleBase" id="RU365029"/>
    </source>
</evidence>
<proteinExistence type="inferred from homology"/>
<keyword evidence="7 19" id="KW-0235">DNA replication</keyword>
<keyword evidence="4 19" id="KW-0004">4Fe-4S</keyword>
<comment type="cofactor">
    <cofactor evidence="1 19">
        <name>[4Fe-4S] cluster</name>
        <dbReference type="ChEBI" id="CHEBI:49883"/>
    </cofactor>
</comment>
<comment type="caution">
    <text evidence="22">The sequence shown here is derived from an EMBL/GenBank/DDBJ whole genome shotgun (WGS) entry which is preliminary data.</text>
</comment>
<evidence type="ECO:0000256" key="6">
    <source>
        <dbReference type="ARBA" id="ARBA00022695"/>
    </source>
</evidence>
<dbReference type="EMBL" id="JASBNA010000005">
    <property type="protein sequence ID" value="KAK7692080.1"/>
    <property type="molecule type" value="Genomic_DNA"/>
</dbReference>
<keyword evidence="11 19" id="KW-0239">DNA-directed DNA polymerase</keyword>
<dbReference type="GO" id="GO:0006287">
    <property type="term" value="P:base-excision repair, gap-filling"/>
    <property type="evidence" value="ECO:0007669"/>
    <property type="project" value="TreeGrafter"/>
</dbReference>
<dbReference type="InterPro" id="IPR013697">
    <property type="entry name" value="DNA_pol_e_suA_C"/>
</dbReference>
<dbReference type="SUPFAM" id="SSF53098">
    <property type="entry name" value="Ribonuclease H-like"/>
    <property type="match status" value="1"/>
</dbReference>
<keyword evidence="13 19" id="KW-0411">Iron-sulfur</keyword>
<dbReference type="SMART" id="SM01159">
    <property type="entry name" value="DUF1744"/>
    <property type="match status" value="1"/>
</dbReference>
<evidence type="ECO:0000256" key="13">
    <source>
        <dbReference type="ARBA" id="ARBA00023014"/>
    </source>
</evidence>
<evidence type="ECO:0000256" key="15">
    <source>
        <dbReference type="ARBA" id="ARBA00023242"/>
    </source>
</evidence>
<sequence length="2239" mass="256393">MARGNFSGSTRRGRGFSRFGYRGTGFARGRGRGRGRGGGGSTDNIPQRDEDGTQLAERFESVQLQDEIDEKLGFARVQEGPVKEGWLINMHPTLVKDADWPGGKAAVDFFFIQDDGGSFKVTLQYEPYFYIACKSGMESTIEEWLLKRYEGLVCRITREPKEDLSLPNHLLGHRRLYLQLHFRNVSDLLTVRREIMPLALANSAKLNAVDAYAEVVQATADGAGMSIEIESEFGMEAETSHSNRYSRDKDPREGIIDIREYDVPYYLRVAMDNEIRVGLWYAVSFTAGQPAFKNLVERVKRADPVVMAYDIETTKAPLKFPDQALDQVMMISYMVDGQGYLITNRDIVSEDIEDFEYTPKEGYEGPFIVFNEPDEAATIQRFFSHIQDVKPTVMATFNGDFFDFPFLYARAKVHGIDMYLETGFAKDSEDEFKSHTCVHMDCFRWVKRDSYLPQGSQGLKAVTTAKLGYNPIELDPELMTPYAMEKPQILAQYSVSDAVATYYLYMKYVHPFIFSLCNIIPLKADEVLRKGSGTLCETLLMVEAFRGNIIMPNRHEESYGNMYDGHLLASETYVGGHVEALEAGVFRNDIPTNFKIVPDAVQGLIDQLDLALTFCIVDESKSSREDVTNYDEVKEQILAKLEEMRDNPQRLDKPLIYHLDVAAMYPNIMLSNRLQPDSVVDESICAVCDYNRPGKQCDRRMTWAWRGEYFPARRDEYNMIRHALNQESFPSKKPGGPQRKFVDLSEAEQTALMHKRLGDYSRKVYKKIKDTKVENREAIICQKENPFYIDTVRRFRDRRYEYKGLHKTWKKNLDTVVEEGGSITEVDEAKKMIVLYDSLQLAHKCILNSFYGYVMRKGARWHSMEMAGITCLTGATIIQMARQLVEQIGRPLELDTDGIWCMLPGIFPENFKFKLKNGKTIFFSYPCTMLNHLVHAQFTNHQYHDMDPETGEYHVHSENSIFFELDGPYKAMILPSSKEEDKLLKKRYAVFNEDGSLAELKGFEVKRRGELQLIKIFQSQIFEKFLLGDTTEECYAAVAKVADRWLDVLFSRAHEFSDEELVELIAENRSMSKTLSEYGGQKSTSISTAKRLAEFLGDQMVKDKGLACKFIISAKPIGAPVTERAVPVAIFSSDEHVKRTYLRKWLKDNGLTEFDLRSILDWDYYIERLGSVIQKLITIPAAMQKVNNPVPRIRHPDWLHRRVMALEDKFHQHKVTDFFRKMTVEEESQANEPAPMDVEDFGETTHKNPLRPRVAVIRKKDRKQSEKAANEPESRRTGVDPKANYSKWLRAIRPRWRQALANNGTGDNLVVPSIFKGVRTKTVTNRWDVIQIRPTRTPGRFIMWISVDGALTPIPLRVPREFYLHHRTPPKNDRFNTELYSVEKVVRHLPRDTPCINLHKVSVKEDIYIQGREHFIDLTNDPNVDGVYETQIPLITRALLKLGKACLHEVHGLTLNRAESTGFDLHQLDRATSHSSRYKYLDEGRSGKYIFLYHACSTNTAVHVFAIFLPQGAVRLHIVDPATRRQPIIRLSETYQDLHEKKLRSSGKNISVDYPSSHDFSSTYHANDATALKAISRELGLIENQSFMVVISSMKDSTYFESQIPKLAKFPVLSMPKTRAPHSLDVFPWQPAVAQKMIGRYLAMGNWLDRTVALADYYDVPLGHIEGDQPLLLADLDFARRLTNQDVVLWWSPGDLPDLGGIEYDRRPTEELPKTEFMSPGCYSNVCLEFTVRNLAVNAVLHSVILNELEGSGGATAFDSSRTLDEYAGPDVQRDLTLGESSMSPMVFSVLKNMVKTWLIDKIQGNFESPASVTVDHFWRWISSTSSNLYDPSIHRFIHGLMRKTFIQMLAEFKRLGSHVVYADLSRILLVTSKPPGTAHAYATYITTAVTSHELFQHVYLSTERFYDFLLFMDEANLGGVVCEDPLALEMPEELSIEMRWNIETFLPPAIQKDFRNVLRFYLVEFFRARQKSSDGQRMPLRVLQNGAPDATQRDAAKTKELEVTREFISRRLTRKMLKVIGSILEKHRSAMMDEDELAKWEFPQLPGSHLEMSNPVLEFVKFACAVFALSKEYQIEVGLLKRNLLELVGVREFANAATFHNPCEPLKLSNVPCRHCDGLRDFDLCRDPELLPNNRDVHARWTCSNCGGVYDRTMIEFSLMERVNELELRSAQQDLRCGKCKQVQSDNISRHCQCSGNYQLTVAKPDIRRKLKTIVSVAEVHNLHRLKECAETMFANWG</sequence>
<evidence type="ECO:0000256" key="18">
    <source>
        <dbReference type="ARBA" id="ARBA00065544"/>
    </source>
</evidence>
<dbReference type="GO" id="GO:0008270">
    <property type="term" value="F:zinc ion binding"/>
    <property type="evidence" value="ECO:0007669"/>
    <property type="project" value="UniProtKB-KW"/>
</dbReference>
<dbReference type="Pfam" id="PF22912">
    <property type="entry name" value="zf-DPOE"/>
    <property type="match status" value="1"/>
</dbReference>
<gene>
    <name evidence="22" type="ORF">QCA50_005486</name>
</gene>
<dbReference type="GO" id="GO:0003887">
    <property type="term" value="F:DNA-directed DNA polymerase activity"/>
    <property type="evidence" value="ECO:0007669"/>
    <property type="project" value="UniProtKB-KW"/>
</dbReference>
<evidence type="ECO:0000313" key="22">
    <source>
        <dbReference type="EMBL" id="KAK7692080.1"/>
    </source>
</evidence>
<dbReference type="InterPro" id="IPR006172">
    <property type="entry name" value="DNA-dir_DNA_pol_B"/>
</dbReference>
<dbReference type="Gene3D" id="1.10.132.60">
    <property type="entry name" value="DNA polymerase family B, C-terminal domain"/>
    <property type="match status" value="1"/>
</dbReference>
<dbReference type="InterPro" id="IPR006133">
    <property type="entry name" value="DNA-dir_DNA_pol_B_exonuc"/>
</dbReference>
<dbReference type="Gene3D" id="3.30.342.10">
    <property type="entry name" value="DNA Polymerase, chain B, domain 1"/>
    <property type="match status" value="1"/>
</dbReference>
<keyword evidence="23" id="KW-1185">Reference proteome</keyword>
<dbReference type="GO" id="GO:0003677">
    <property type="term" value="F:DNA binding"/>
    <property type="evidence" value="ECO:0007669"/>
    <property type="project" value="UniProtKB-KW"/>
</dbReference>
<keyword evidence="6 19" id="KW-0548">Nucleotidyltransferase</keyword>
<dbReference type="FunFam" id="1.10.132.60:FF:000002">
    <property type="entry name" value="DNA polymerase epsilon catalytic subunit"/>
    <property type="match status" value="1"/>
</dbReference>
<feature type="compositionally biased region" description="Low complexity" evidence="20">
    <location>
        <begin position="1"/>
        <end position="21"/>
    </location>
</feature>
<dbReference type="Gene3D" id="3.30.420.10">
    <property type="entry name" value="Ribonuclease H-like superfamily/Ribonuclease H"/>
    <property type="match status" value="1"/>
</dbReference>
<evidence type="ECO:0000256" key="3">
    <source>
        <dbReference type="ARBA" id="ARBA00005755"/>
    </source>
</evidence>
<evidence type="ECO:0000259" key="21">
    <source>
        <dbReference type="SMART" id="SM01159"/>
    </source>
</evidence>
<evidence type="ECO:0000256" key="14">
    <source>
        <dbReference type="ARBA" id="ARBA00023125"/>
    </source>
</evidence>
<dbReference type="Pfam" id="PF22634">
    <property type="entry name" value="POL2_thumb"/>
    <property type="match status" value="1"/>
</dbReference>
<dbReference type="EC" id="2.7.7.7" evidence="19"/>
<comment type="similarity">
    <text evidence="3 19">Belongs to the DNA polymerase type-B family.</text>
</comment>
<evidence type="ECO:0000256" key="4">
    <source>
        <dbReference type="ARBA" id="ARBA00022485"/>
    </source>
</evidence>
<dbReference type="InterPro" id="IPR043502">
    <property type="entry name" value="DNA/RNA_pol_sf"/>
</dbReference>
<feature type="compositionally biased region" description="Basic and acidic residues" evidence="20">
    <location>
        <begin position="1263"/>
        <end position="1279"/>
    </location>
</feature>
<evidence type="ECO:0000256" key="16">
    <source>
        <dbReference type="ARBA" id="ARBA00049244"/>
    </source>
</evidence>
<dbReference type="CDD" id="cd05535">
    <property type="entry name" value="POLBc_epsilon"/>
    <property type="match status" value="1"/>
</dbReference>
<dbReference type="GO" id="GO:0051539">
    <property type="term" value="F:4 iron, 4 sulfur cluster binding"/>
    <property type="evidence" value="ECO:0007669"/>
    <property type="project" value="UniProtKB-KW"/>
</dbReference>
<evidence type="ECO:0000256" key="12">
    <source>
        <dbReference type="ARBA" id="ARBA00023004"/>
    </source>
</evidence>
<dbReference type="GO" id="GO:0008622">
    <property type="term" value="C:epsilon DNA polymerase complex"/>
    <property type="evidence" value="ECO:0007669"/>
    <property type="project" value="InterPro"/>
</dbReference>
<accession>A0AAW0GS56</accession>
<dbReference type="InterPro" id="IPR054475">
    <property type="entry name" value="Znf-DPOE"/>
</dbReference>
<dbReference type="GO" id="GO:0006297">
    <property type="term" value="P:nucleotide-excision repair, DNA gap filling"/>
    <property type="evidence" value="ECO:0007669"/>
    <property type="project" value="TreeGrafter"/>
</dbReference>
<keyword evidence="15 19" id="KW-0539">Nucleus</keyword>
<dbReference type="FunFam" id="3.90.1600.10:FF:000006">
    <property type="entry name" value="DNA polymerase epsilon catalytic subunit"/>
    <property type="match status" value="1"/>
</dbReference>
<keyword evidence="8 19" id="KW-0479">Metal-binding</keyword>
<evidence type="ECO:0000256" key="1">
    <source>
        <dbReference type="ARBA" id="ARBA00001966"/>
    </source>
</evidence>
<keyword evidence="14 19" id="KW-0238">DNA-binding</keyword>
<evidence type="ECO:0000256" key="9">
    <source>
        <dbReference type="ARBA" id="ARBA00022771"/>
    </source>
</evidence>
<dbReference type="InterPro" id="IPR055191">
    <property type="entry name" value="POL2_thumb"/>
</dbReference>
<dbReference type="InterPro" id="IPR012337">
    <property type="entry name" value="RNaseH-like_sf"/>
</dbReference>
<dbReference type="SMART" id="SM00486">
    <property type="entry name" value="POLBc"/>
    <property type="match status" value="1"/>
</dbReference>
<dbReference type="FunFam" id="3.30.420.10:FF:000010">
    <property type="entry name" value="DNA polymerase epsilon catalytic subunit"/>
    <property type="match status" value="1"/>
</dbReference>
<keyword evidence="5 19" id="KW-0808">Transferase</keyword>
<feature type="domain" description="DNA polymerase epsilon catalytic subunit A C-terminal" evidence="21">
    <location>
        <begin position="1530"/>
        <end position="1921"/>
    </location>
</feature>
<dbReference type="Proteomes" id="UP001385951">
    <property type="component" value="Unassembled WGS sequence"/>
</dbReference>
<dbReference type="GO" id="GO:0045004">
    <property type="term" value="P:DNA replication proofreading"/>
    <property type="evidence" value="ECO:0007669"/>
    <property type="project" value="TreeGrafter"/>
</dbReference>
<evidence type="ECO:0000256" key="7">
    <source>
        <dbReference type="ARBA" id="ARBA00022705"/>
    </source>
</evidence>
<dbReference type="Pfam" id="PF08490">
    <property type="entry name" value="DUF1744"/>
    <property type="match status" value="1"/>
</dbReference>
<dbReference type="PANTHER" id="PTHR10670:SF0">
    <property type="entry name" value="DNA POLYMERASE EPSILON CATALYTIC SUBUNIT A"/>
    <property type="match status" value="1"/>
</dbReference>
<comment type="subunit">
    <text evidence="18">Heterotetramer. Consists of 4 subunits: POL2, DPB2, DPB3 and DPB4.</text>
</comment>
<evidence type="ECO:0000256" key="8">
    <source>
        <dbReference type="ARBA" id="ARBA00022723"/>
    </source>
</evidence>